<keyword evidence="6" id="KW-1185">Reference proteome</keyword>
<name>A0A4P7XI82_9ALTE</name>
<dbReference type="GO" id="GO:0042597">
    <property type="term" value="C:periplasmic space"/>
    <property type="evidence" value="ECO:0007669"/>
    <property type="project" value="InterPro"/>
</dbReference>
<dbReference type="EMBL" id="CP031093">
    <property type="protein sequence ID" value="QCF26708.1"/>
    <property type="molecule type" value="Genomic_DNA"/>
</dbReference>
<organism evidence="5 6">
    <name type="scientific">Hydrocarboniclastica marina</name>
    <dbReference type="NCBI Taxonomy" id="2259620"/>
    <lineage>
        <taxon>Bacteria</taxon>
        <taxon>Pseudomonadati</taxon>
        <taxon>Pseudomonadota</taxon>
        <taxon>Gammaproteobacteria</taxon>
        <taxon>Alteromonadales</taxon>
        <taxon>Alteromonadaceae</taxon>
        <taxon>Hydrocarboniclastica</taxon>
    </lineage>
</organism>
<gene>
    <name evidence="5" type="ORF">soil367_12620</name>
</gene>
<dbReference type="Pfam" id="PF00760">
    <property type="entry name" value="Cucumo_coat"/>
    <property type="match status" value="1"/>
</dbReference>
<dbReference type="InterPro" id="IPR012289">
    <property type="entry name" value="Lytic_TGlycosylase_superhlx_L"/>
</dbReference>
<dbReference type="Gene3D" id="1.25.20.10">
    <property type="entry name" value="Bacterial muramidases"/>
    <property type="match status" value="1"/>
</dbReference>
<proteinExistence type="inferred from homology"/>
<dbReference type="InterPro" id="IPR000189">
    <property type="entry name" value="Transglyc_AS"/>
</dbReference>
<feature type="domain" description="Transglycosylase SLT" evidence="3">
    <location>
        <begin position="532"/>
        <end position="640"/>
    </location>
</feature>
<dbReference type="GO" id="GO:0016020">
    <property type="term" value="C:membrane"/>
    <property type="evidence" value="ECO:0007669"/>
    <property type="project" value="InterPro"/>
</dbReference>
<comment type="similarity">
    <text evidence="1">Belongs to the transglycosylase Slt family.</text>
</comment>
<dbReference type="GO" id="GO:0008933">
    <property type="term" value="F:peptidoglycan lytic transglycosylase activity"/>
    <property type="evidence" value="ECO:0007669"/>
    <property type="project" value="InterPro"/>
</dbReference>
<dbReference type="PROSITE" id="PS00922">
    <property type="entry name" value="TRANSGLYCOSYLASE"/>
    <property type="match status" value="1"/>
</dbReference>
<dbReference type="CDD" id="cd13401">
    <property type="entry name" value="Slt70-like"/>
    <property type="match status" value="1"/>
</dbReference>
<accession>A0A4P7XI82</accession>
<evidence type="ECO:0000313" key="6">
    <source>
        <dbReference type="Proteomes" id="UP000298049"/>
    </source>
</evidence>
<dbReference type="GO" id="GO:0000270">
    <property type="term" value="P:peptidoglycan metabolic process"/>
    <property type="evidence" value="ECO:0007669"/>
    <property type="project" value="InterPro"/>
</dbReference>
<dbReference type="KEGG" id="hmi:soil367_12620"/>
<dbReference type="RefSeq" id="WP_136549411.1">
    <property type="nucleotide sequence ID" value="NZ_CP031093.1"/>
</dbReference>
<evidence type="ECO:0000313" key="5">
    <source>
        <dbReference type="EMBL" id="QCF26708.1"/>
    </source>
</evidence>
<dbReference type="Gene3D" id="1.10.530.10">
    <property type="match status" value="1"/>
</dbReference>
<keyword evidence="2" id="KW-0732">Signal</keyword>
<dbReference type="SUPFAM" id="SSF53955">
    <property type="entry name" value="Lysozyme-like"/>
    <property type="match status" value="1"/>
</dbReference>
<evidence type="ECO:0000256" key="1">
    <source>
        <dbReference type="ARBA" id="ARBA00007734"/>
    </source>
</evidence>
<dbReference type="InterPro" id="IPR008258">
    <property type="entry name" value="Transglycosylase_SLT_dom_1"/>
</dbReference>
<dbReference type="SUPFAM" id="SSF48435">
    <property type="entry name" value="Bacterial muramidases"/>
    <property type="match status" value="1"/>
</dbReference>
<evidence type="ECO:0000259" key="4">
    <source>
        <dbReference type="Pfam" id="PF14718"/>
    </source>
</evidence>
<dbReference type="InterPro" id="IPR023346">
    <property type="entry name" value="Lysozyme-like_dom_sf"/>
</dbReference>
<dbReference type="Pfam" id="PF14718">
    <property type="entry name" value="SLT_L"/>
    <property type="match status" value="1"/>
</dbReference>
<protein>
    <submittedName>
        <fullName evidence="5">Lytic murein transglycosylase</fullName>
    </submittedName>
</protein>
<dbReference type="AlphaFoldDB" id="A0A4P7XI82"/>
<dbReference type="GO" id="GO:0004553">
    <property type="term" value="F:hydrolase activity, hydrolyzing O-glycosyl compounds"/>
    <property type="evidence" value="ECO:0007669"/>
    <property type="project" value="InterPro"/>
</dbReference>
<dbReference type="OrthoDB" id="92254at2"/>
<dbReference type="PANTHER" id="PTHR37423">
    <property type="entry name" value="SOLUBLE LYTIC MUREIN TRANSGLYCOSYLASE-RELATED"/>
    <property type="match status" value="1"/>
</dbReference>
<dbReference type="InterPro" id="IPR037061">
    <property type="entry name" value="Lytic_TGlycoase_superhlx_L_sf"/>
</dbReference>
<evidence type="ECO:0000259" key="3">
    <source>
        <dbReference type="Pfam" id="PF01464"/>
    </source>
</evidence>
<feature type="domain" description="Lytic transglycosylase superhelical linker" evidence="4">
    <location>
        <begin position="452"/>
        <end position="518"/>
    </location>
</feature>
<dbReference type="Proteomes" id="UP000298049">
    <property type="component" value="Chromosome"/>
</dbReference>
<dbReference type="Pfam" id="PF01464">
    <property type="entry name" value="SLT"/>
    <property type="match status" value="1"/>
</dbReference>
<dbReference type="PANTHER" id="PTHR37423:SF5">
    <property type="entry name" value="SOLUBLE LYTIC MUREIN TRANSGLYCOSYLASE"/>
    <property type="match status" value="1"/>
</dbReference>
<sequence length="700" mass="79268">MKTFFRQHITTDLDSDSRRRSVHLRALAFTAMVLSGLAPAAAYASVPEISPSDQLVLDQLNAPAMPADVRKTEGHVRERGWFEQAEKALRNGQKAKYRDLKARLADYPLYPYLELQEVQNRFYVASPEEVQHVVDQYADVPLAEVVKTRWLYELGRRKDWSALLEAIPQPAPGNNLRCLELRAKLEVEGVEAISSDMPSLWLTGHSLPDACDPVLEAWRKADGLSPDLLWQRAALAIKAGNSGLADYLKRYMNADLRAATDTLSKVHRDPARVAKVENFPPSLPRVTEIVAHGMVQYSRREPEQATALWPEYKNTLPFTPAQTSSVNRSLALMMAVRYLPQAPELLAEARAADADPNLYEWQARVYLRTGDWKAVKTTIGGFPEDLRNESRWQYWLARAEAQLGRHDSAQARFAVAASERNFYGFMAADRLGAPYRLNHQSHPFNEEDVQAIRSMPAVSRAHEFYQMGRLREARQEWTGLLSRLEPHQVLVASHMARAWGWHEQGVRGAIVAQQWDDLQMRFPLAHQELFTNHATLRKLDVNWVYALARQESAFMPDARSPAGALGLLQLMPATARQTAQETGRPLKNNQQLLQPARNIELGTAHLAELLTRFNNNRILATAAYNAGAHRVTEWLREGGDQLEPDVWIETMPYYETRQYVQNVLAYTVIYGFRRGEPPANLLTERELACLCLVDPSLAAD</sequence>
<evidence type="ECO:0000256" key="2">
    <source>
        <dbReference type="ARBA" id="ARBA00022729"/>
    </source>
</evidence>
<dbReference type="Gene3D" id="1.10.1240.20">
    <property type="entry name" value="Lytic transglycosylase, superhelical linker domain"/>
    <property type="match status" value="1"/>
</dbReference>
<dbReference type="InterPro" id="IPR008939">
    <property type="entry name" value="Lytic_TGlycosylase_superhlx_U"/>
</dbReference>
<reference evidence="5 6" key="1">
    <citation type="submission" date="2018-07" db="EMBL/GenBank/DDBJ databases">
        <title>Marsedoiliclastica nanhaica gen. nov. sp. nov., a novel marine hydrocarbonoclastic bacterium isolated from an in-situ enriched hydrocarbon-degrading consortium in deep-sea sediment.</title>
        <authorList>
            <person name="Dong C."/>
            <person name="Ma T."/>
            <person name="Liu R."/>
            <person name="Shao Z."/>
        </authorList>
    </citation>
    <scope>NUCLEOTIDE SEQUENCE [LARGE SCALE GENOMIC DNA]</scope>
    <source>
        <strain evidence="6">soil36-7</strain>
    </source>
</reference>